<evidence type="ECO:0000259" key="3">
    <source>
        <dbReference type="Pfam" id="PF05036"/>
    </source>
</evidence>
<name>A0A3B0CA48_9FLAO</name>
<feature type="coiled-coil region" evidence="1">
    <location>
        <begin position="16"/>
        <end position="43"/>
    </location>
</feature>
<feature type="transmembrane region" description="Helical" evidence="2">
    <location>
        <begin position="46"/>
        <end position="68"/>
    </location>
</feature>
<organism evidence="4 5">
    <name type="scientific">Ulvibacterium marinum</name>
    <dbReference type="NCBI Taxonomy" id="2419782"/>
    <lineage>
        <taxon>Bacteria</taxon>
        <taxon>Pseudomonadati</taxon>
        <taxon>Bacteroidota</taxon>
        <taxon>Flavobacteriia</taxon>
        <taxon>Flavobacteriales</taxon>
        <taxon>Flavobacteriaceae</taxon>
        <taxon>Ulvibacterium</taxon>
    </lineage>
</organism>
<keyword evidence="2" id="KW-0812">Transmembrane</keyword>
<dbReference type="EMBL" id="RBCJ01000002">
    <property type="protein sequence ID" value="RKN81454.1"/>
    <property type="molecule type" value="Genomic_DNA"/>
</dbReference>
<dbReference type="RefSeq" id="WP_120711611.1">
    <property type="nucleotide sequence ID" value="NZ_CANMKH010000005.1"/>
</dbReference>
<dbReference type="AlphaFoldDB" id="A0A3B0CA48"/>
<keyword evidence="2" id="KW-1133">Transmembrane helix</keyword>
<keyword evidence="1" id="KW-0175">Coiled coil</keyword>
<feature type="domain" description="SPOR" evidence="3">
    <location>
        <begin position="145"/>
        <end position="184"/>
    </location>
</feature>
<dbReference type="GO" id="GO:0042834">
    <property type="term" value="F:peptidoglycan binding"/>
    <property type="evidence" value="ECO:0007669"/>
    <property type="project" value="InterPro"/>
</dbReference>
<evidence type="ECO:0000313" key="5">
    <source>
        <dbReference type="Proteomes" id="UP000276603"/>
    </source>
</evidence>
<protein>
    <submittedName>
        <fullName evidence="4">SPOR domain-containing protein</fullName>
    </submittedName>
</protein>
<evidence type="ECO:0000256" key="1">
    <source>
        <dbReference type="SAM" id="Coils"/>
    </source>
</evidence>
<dbReference type="Pfam" id="PF05036">
    <property type="entry name" value="SPOR"/>
    <property type="match status" value="1"/>
</dbReference>
<keyword evidence="5" id="KW-1185">Reference proteome</keyword>
<proteinExistence type="predicted"/>
<reference evidence="4 5" key="1">
    <citation type="submission" date="2018-10" db="EMBL/GenBank/DDBJ databases">
        <title>Ulvibacterium marinum gen. nov., sp. nov., a novel marine bacterium of the family Flavobacteriaceae, isolated from a culture of the green alga Ulva prolifera.</title>
        <authorList>
            <person name="Zhang Z."/>
        </authorList>
    </citation>
    <scope>NUCLEOTIDE SEQUENCE [LARGE SCALE GENOMIC DNA]</scope>
    <source>
        <strain evidence="4 5">CCMM003</strain>
    </source>
</reference>
<dbReference type="OrthoDB" id="1119072at2"/>
<accession>A0A3B0CA48</accession>
<evidence type="ECO:0000313" key="4">
    <source>
        <dbReference type="EMBL" id="RKN81454.1"/>
    </source>
</evidence>
<dbReference type="InterPro" id="IPR007730">
    <property type="entry name" value="SPOR-like_dom"/>
</dbReference>
<evidence type="ECO:0000256" key="2">
    <source>
        <dbReference type="SAM" id="Phobius"/>
    </source>
</evidence>
<keyword evidence="2" id="KW-0472">Membrane</keyword>
<comment type="caution">
    <text evidence="4">The sequence shown here is derived from an EMBL/GenBank/DDBJ whole genome shotgun (WGS) entry which is preliminary data.</text>
</comment>
<gene>
    <name evidence="4" type="ORF">D7Z94_11070</name>
</gene>
<dbReference type="Proteomes" id="UP000276603">
    <property type="component" value="Unassembled WGS sequence"/>
</dbReference>
<sequence>MPFIEESDLLELHKDIDKAQIINERLLDQIKFKNKELKKSKIQRNVLAGVTGLFLIGTLAITSFTAGLSSSNGFEKQENLLVSIDSLDAIKTRIDNLKLQNQELSLVNEFYLAKKFLEKEKIYSVQIKSFVDNNVTLASKALTNTMFVKTNPFYSYSLGNFETLEEAQKFRKQLVDLGFQDAFVASYQDGKRIQIEDPY</sequence>